<evidence type="ECO:0000313" key="3">
    <source>
        <dbReference type="Proteomes" id="UP000177609"/>
    </source>
</evidence>
<accession>A0A1F8H3W4</accession>
<feature type="transmembrane region" description="Helical" evidence="1">
    <location>
        <begin position="159"/>
        <end position="181"/>
    </location>
</feature>
<feature type="transmembrane region" description="Helical" evidence="1">
    <location>
        <begin position="187"/>
        <end position="205"/>
    </location>
</feature>
<keyword evidence="1" id="KW-1133">Transmembrane helix</keyword>
<gene>
    <name evidence="2" type="ORF">A3J01_02305</name>
</gene>
<name>A0A1F8H3W4_9BACT</name>
<evidence type="ECO:0000256" key="1">
    <source>
        <dbReference type="SAM" id="Phobius"/>
    </source>
</evidence>
<organism evidence="2 3">
    <name type="scientific">Candidatus Yanofskybacteria bacterium RIFCSPLOWO2_02_FULL_45_18</name>
    <dbReference type="NCBI Taxonomy" id="1802707"/>
    <lineage>
        <taxon>Bacteria</taxon>
        <taxon>Candidatus Yanofskyibacteriota</taxon>
    </lineage>
</organism>
<reference evidence="2 3" key="1">
    <citation type="journal article" date="2016" name="Nat. Commun.">
        <title>Thousands of microbial genomes shed light on interconnected biogeochemical processes in an aquifer system.</title>
        <authorList>
            <person name="Anantharaman K."/>
            <person name="Brown C.T."/>
            <person name="Hug L.A."/>
            <person name="Sharon I."/>
            <person name="Castelle C.J."/>
            <person name="Probst A.J."/>
            <person name="Thomas B.C."/>
            <person name="Singh A."/>
            <person name="Wilkins M.J."/>
            <person name="Karaoz U."/>
            <person name="Brodie E.L."/>
            <person name="Williams K.H."/>
            <person name="Hubbard S.S."/>
            <person name="Banfield J.F."/>
        </authorList>
    </citation>
    <scope>NUCLEOTIDE SEQUENCE [LARGE SCALE GENOMIC DNA]</scope>
</reference>
<comment type="caution">
    <text evidence="2">The sequence shown here is derived from an EMBL/GenBank/DDBJ whole genome shotgun (WGS) entry which is preliminary data.</text>
</comment>
<evidence type="ECO:0008006" key="4">
    <source>
        <dbReference type="Google" id="ProtNLM"/>
    </source>
</evidence>
<sequence length="214" mass="24972">MKKWFALWPCLGLPLMWLLNIDLGIIPYLQMHGLGFLHTSIIACILATGELVYVYWLIGWIDGFVKKIAKKKIAEKSIREDINFLKKFWNKLKRNGYYDEIVGYFSKKYNPEQYANLRIFKAIKWGGYPAIFLVGIFPEPGSRIVGTLFCRISGWRKGFFVLLVGNIVKTVGMVRFWQYIFQISTELRIIIITAMATIIVLLYFFSKFKRTATK</sequence>
<protein>
    <recommendedName>
        <fullName evidence="4">DedA family protein</fullName>
    </recommendedName>
</protein>
<keyword evidence="1" id="KW-0812">Transmembrane</keyword>
<keyword evidence="1" id="KW-0472">Membrane</keyword>
<proteinExistence type="predicted"/>
<dbReference type="AlphaFoldDB" id="A0A1F8H3W4"/>
<dbReference type="EMBL" id="MGKV01000008">
    <property type="protein sequence ID" value="OGN32271.1"/>
    <property type="molecule type" value="Genomic_DNA"/>
</dbReference>
<feature type="transmembrane region" description="Helical" evidence="1">
    <location>
        <begin position="40"/>
        <end position="61"/>
    </location>
</feature>
<evidence type="ECO:0000313" key="2">
    <source>
        <dbReference type="EMBL" id="OGN32271.1"/>
    </source>
</evidence>
<dbReference type="Proteomes" id="UP000177609">
    <property type="component" value="Unassembled WGS sequence"/>
</dbReference>